<evidence type="ECO:0000256" key="6">
    <source>
        <dbReference type="ARBA" id="ARBA00022527"/>
    </source>
</evidence>
<feature type="signal peptide" evidence="25">
    <location>
        <begin position="1"/>
        <end position="33"/>
    </location>
</feature>
<dbReference type="InterPro" id="IPR055414">
    <property type="entry name" value="LRR_R13L4/SHOC2-like"/>
</dbReference>
<evidence type="ECO:0000256" key="11">
    <source>
        <dbReference type="ARBA" id="ARBA00022729"/>
    </source>
</evidence>
<dbReference type="GO" id="GO:0005886">
    <property type="term" value="C:plasma membrane"/>
    <property type="evidence" value="ECO:0007669"/>
    <property type="project" value="UniProtKB-SubCell"/>
</dbReference>
<evidence type="ECO:0000256" key="16">
    <source>
        <dbReference type="ARBA" id="ARBA00022989"/>
    </source>
</evidence>
<keyword evidence="15 22" id="KW-0067">ATP-binding</keyword>
<keyword evidence="8" id="KW-0433">Leucine-rich repeat</keyword>
<dbReference type="Pfam" id="PF08263">
    <property type="entry name" value="LRRNT_2"/>
    <property type="match status" value="1"/>
</dbReference>
<dbReference type="GO" id="GO:0004674">
    <property type="term" value="F:protein serine/threonine kinase activity"/>
    <property type="evidence" value="ECO:0007669"/>
    <property type="project" value="UniProtKB-KW"/>
</dbReference>
<accession>A0A835DDW4</accession>
<feature type="domain" description="Protein kinase" evidence="26">
    <location>
        <begin position="872"/>
        <end position="1146"/>
    </location>
</feature>
<keyword evidence="16 24" id="KW-1133">Transmembrane helix</keyword>
<comment type="catalytic activity">
    <reaction evidence="21">
        <text>L-seryl-[protein] + ATP = O-phospho-L-seryl-[protein] + ADP + H(+)</text>
        <dbReference type="Rhea" id="RHEA:17989"/>
        <dbReference type="Rhea" id="RHEA-COMP:9863"/>
        <dbReference type="Rhea" id="RHEA-COMP:11604"/>
        <dbReference type="ChEBI" id="CHEBI:15378"/>
        <dbReference type="ChEBI" id="CHEBI:29999"/>
        <dbReference type="ChEBI" id="CHEBI:30616"/>
        <dbReference type="ChEBI" id="CHEBI:83421"/>
        <dbReference type="ChEBI" id="CHEBI:456216"/>
        <dbReference type="EC" id="2.7.11.1"/>
    </reaction>
</comment>
<dbReference type="GO" id="GO:0005524">
    <property type="term" value="F:ATP binding"/>
    <property type="evidence" value="ECO:0007669"/>
    <property type="project" value="UniProtKB-UniRule"/>
</dbReference>
<evidence type="ECO:0000256" key="17">
    <source>
        <dbReference type="ARBA" id="ARBA00023136"/>
    </source>
</evidence>
<keyword evidence="12" id="KW-0677">Repeat</keyword>
<comment type="subcellular location">
    <subcellularLocation>
        <location evidence="1">Cell membrane</location>
        <topology evidence="1">Single-pass type I membrane protein</topology>
    </subcellularLocation>
</comment>
<evidence type="ECO:0000256" key="20">
    <source>
        <dbReference type="ARBA" id="ARBA00047899"/>
    </source>
</evidence>
<dbReference type="PROSITE" id="PS00107">
    <property type="entry name" value="PROTEIN_KINASE_ATP"/>
    <property type="match status" value="1"/>
</dbReference>
<dbReference type="FunFam" id="3.80.10.10:FF:000369">
    <property type="entry name" value="LRR receptor-like serine/threonine-protein kinase RPK2"/>
    <property type="match status" value="1"/>
</dbReference>
<keyword evidence="14" id="KW-0418">Kinase</keyword>
<dbReference type="AlphaFoldDB" id="A0A835DDW4"/>
<dbReference type="EMBL" id="JABCRI010000010">
    <property type="protein sequence ID" value="KAF8399601.1"/>
    <property type="molecule type" value="Genomic_DNA"/>
</dbReference>
<keyword evidence="11 25" id="KW-0732">Signal</keyword>
<evidence type="ECO:0000256" key="9">
    <source>
        <dbReference type="ARBA" id="ARBA00022679"/>
    </source>
</evidence>
<comment type="similarity">
    <text evidence="2">Belongs to the protein kinase superfamily. Ser/Thr protein kinase family.</text>
</comment>
<evidence type="ECO:0000256" key="12">
    <source>
        <dbReference type="ARBA" id="ARBA00022737"/>
    </source>
</evidence>
<evidence type="ECO:0000256" key="2">
    <source>
        <dbReference type="ARBA" id="ARBA00008684"/>
    </source>
</evidence>
<evidence type="ECO:0000256" key="24">
    <source>
        <dbReference type="SAM" id="Phobius"/>
    </source>
</evidence>
<gene>
    <name evidence="27" type="ORF">HHK36_015470</name>
</gene>
<dbReference type="PANTHER" id="PTHR48056">
    <property type="entry name" value="LRR RECEPTOR-LIKE SERINE/THREONINE-PROTEIN KINASE-RELATED"/>
    <property type="match status" value="1"/>
</dbReference>
<keyword evidence="6" id="KW-0723">Serine/threonine-protein kinase</keyword>
<dbReference type="SMART" id="SM00369">
    <property type="entry name" value="LRR_TYP"/>
    <property type="match status" value="9"/>
</dbReference>
<evidence type="ECO:0000256" key="19">
    <source>
        <dbReference type="ARBA" id="ARBA00023180"/>
    </source>
</evidence>
<dbReference type="PROSITE" id="PS00108">
    <property type="entry name" value="PROTEIN_KINASE_ST"/>
    <property type="match status" value="1"/>
</dbReference>
<dbReference type="InterPro" id="IPR001611">
    <property type="entry name" value="Leu-rich_rpt"/>
</dbReference>
<dbReference type="FunFam" id="3.80.10.10:FF:000679">
    <property type="entry name" value="LRR receptor-like serine/threonine-protein kinase RPK2"/>
    <property type="match status" value="1"/>
</dbReference>
<dbReference type="Gene3D" id="3.80.10.10">
    <property type="entry name" value="Ribonuclease Inhibitor"/>
    <property type="match status" value="4"/>
</dbReference>
<evidence type="ECO:0000256" key="5">
    <source>
        <dbReference type="ARBA" id="ARBA00022475"/>
    </source>
</evidence>
<dbReference type="Pfam" id="PF23598">
    <property type="entry name" value="LRR_14"/>
    <property type="match status" value="1"/>
</dbReference>
<dbReference type="GO" id="GO:0009945">
    <property type="term" value="P:radial axis specification"/>
    <property type="evidence" value="ECO:0007669"/>
    <property type="project" value="UniProtKB-ARBA"/>
</dbReference>
<keyword evidence="13 22" id="KW-0547">Nucleotide-binding</keyword>
<keyword evidence="9" id="KW-0808">Transferase</keyword>
<dbReference type="PANTHER" id="PTHR48056:SF63">
    <property type="entry name" value="PROTEIN KINASE DOMAIN-CONTAINING PROTEIN"/>
    <property type="match status" value="1"/>
</dbReference>
<evidence type="ECO:0000256" key="8">
    <source>
        <dbReference type="ARBA" id="ARBA00022614"/>
    </source>
</evidence>
<evidence type="ECO:0000256" key="18">
    <source>
        <dbReference type="ARBA" id="ARBA00023170"/>
    </source>
</evidence>
<dbReference type="GO" id="GO:0009942">
    <property type="term" value="P:longitudinal axis specification"/>
    <property type="evidence" value="ECO:0007669"/>
    <property type="project" value="UniProtKB-ARBA"/>
</dbReference>
<evidence type="ECO:0000256" key="23">
    <source>
        <dbReference type="SAM" id="MobiDB-lite"/>
    </source>
</evidence>
<keyword evidence="10 24" id="KW-0812">Transmembrane</keyword>
<protein>
    <recommendedName>
        <fullName evidence="3">non-specific serine/threonine protein kinase</fullName>
        <ecNumber evidence="3">2.7.11.1</ecNumber>
    </recommendedName>
</protein>
<comment type="catalytic activity">
    <reaction evidence="20">
        <text>L-threonyl-[protein] + ATP = O-phospho-L-threonyl-[protein] + ADP + H(+)</text>
        <dbReference type="Rhea" id="RHEA:46608"/>
        <dbReference type="Rhea" id="RHEA-COMP:11060"/>
        <dbReference type="Rhea" id="RHEA-COMP:11605"/>
        <dbReference type="ChEBI" id="CHEBI:15378"/>
        <dbReference type="ChEBI" id="CHEBI:30013"/>
        <dbReference type="ChEBI" id="CHEBI:30616"/>
        <dbReference type="ChEBI" id="CHEBI:61977"/>
        <dbReference type="ChEBI" id="CHEBI:456216"/>
        <dbReference type="EC" id="2.7.11.1"/>
    </reaction>
</comment>
<keyword evidence="5" id="KW-1003">Cell membrane</keyword>
<evidence type="ECO:0000256" key="3">
    <source>
        <dbReference type="ARBA" id="ARBA00012513"/>
    </source>
</evidence>
<evidence type="ECO:0000256" key="13">
    <source>
        <dbReference type="ARBA" id="ARBA00022741"/>
    </source>
</evidence>
<dbReference type="PRINTS" id="PR00019">
    <property type="entry name" value="LEURICHRPT"/>
</dbReference>
<keyword evidence="19" id="KW-0325">Glycoprotein</keyword>
<dbReference type="FunFam" id="3.80.10.10:FF:000041">
    <property type="entry name" value="LRR receptor-like serine/threonine-protein kinase ERECTA"/>
    <property type="match status" value="1"/>
</dbReference>
<dbReference type="CDD" id="cd14066">
    <property type="entry name" value="STKc_IRAK"/>
    <property type="match status" value="1"/>
</dbReference>
<dbReference type="InterPro" id="IPR008271">
    <property type="entry name" value="Ser/Thr_kinase_AS"/>
</dbReference>
<organism evidence="27 28">
    <name type="scientific">Tetracentron sinense</name>
    <name type="common">Spur-leaf</name>
    <dbReference type="NCBI Taxonomy" id="13715"/>
    <lineage>
        <taxon>Eukaryota</taxon>
        <taxon>Viridiplantae</taxon>
        <taxon>Streptophyta</taxon>
        <taxon>Embryophyta</taxon>
        <taxon>Tracheophyta</taxon>
        <taxon>Spermatophyta</taxon>
        <taxon>Magnoliopsida</taxon>
        <taxon>Trochodendrales</taxon>
        <taxon>Trochodendraceae</taxon>
        <taxon>Tetracentron</taxon>
    </lineage>
</organism>
<dbReference type="InterPro" id="IPR032675">
    <property type="entry name" value="LRR_dom_sf"/>
</dbReference>
<evidence type="ECO:0000256" key="1">
    <source>
        <dbReference type="ARBA" id="ARBA00004251"/>
    </source>
</evidence>
<evidence type="ECO:0000256" key="21">
    <source>
        <dbReference type="ARBA" id="ARBA00048679"/>
    </source>
</evidence>
<feature type="transmembrane region" description="Helical" evidence="24">
    <location>
        <begin position="810"/>
        <end position="832"/>
    </location>
</feature>
<reference evidence="27 28" key="1">
    <citation type="submission" date="2020-04" db="EMBL/GenBank/DDBJ databases">
        <title>Plant Genome Project.</title>
        <authorList>
            <person name="Zhang R.-G."/>
        </authorList>
    </citation>
    <scope>NUCLEOTIDE SEQUENCE [LARGE SCALE GENOMIC DNA]</scope>
    <source>
        <strain evidence="27">YNK0</strain>
        <tissue evidence="27">Leaf</tissue>
    </source>
</reference>
<name>A0A835DDW4_TETSI</name>
<dbReference type="Pfam" id="PF13855">
    <property type="entry name" value="LRR_8"/>
    <property type="match status" value="1"/>
</dbReference>
<dbReference type="InterPro" id="IPR050647">
    <property type="entry name" value="Plant_LRR-RLKs"/>
</dbReference>
<evidence type="ECO:0000256" key="4">
    <source>
        <dbReference type="ARBA" id="ARBA00022473"/>
    </source>
</evidence>
<dbReference type="Pfam" id="PF00560">
    <property type="entry name" value="LRR_1"/>
    <property type="match status" value="3"/>
</dbReference>
<evidence type="ECO:0000256" key="22">
    <source>
        <dbReference type="PROSITE-ProRule" id="PRU10141"/>
    </source>
</evidence>
<evidence type="ECO:0000256" key="15">
    <source>
        <dbReference type="ARBA" id="ARBA00022840"/>
    </source>
</evidence>
<keyword evidence="28" id="KW-1185">Reference proteome</keyword>
<comment type="caution">
    <text evidence="27">The sequence shown here is derived from an EMBL/GenBank/DDBJ whole genome shotgun (WGS) entry which is preliminary data.</text>
</comment>
<evidence type="ECO:0000256" key="10">
    <source>
        <dbReference type="ARBA" id="ARBA00022692"/>
    </source>
</evidence>
<dbReference type="InterPro" id="IPR000719">
    <property type="entry name" value="Prot_kinase_dom"/>
</dbReference>
<dbReference type="Proteomes" id="UP000655225">
    <property type="component" value="Unassembled WGS sequence"/>
</dbReference>
<sequence length="1146" mass="123887">MRCLTAMKWRRLRKTLVFFNVFFLFWMFSSVSASRGAIDSDKTVLLQFKNSVSDPSGVLSGWNSRSSDHCSWFGVLCDSRSRVLSLNITGGGGGSGSGSSSSRGNSEAFSCSKYAKFLFYGFGIRNSCLTSNGKLVGRLSRVIGKLTELRVLSLPFNELSGEIPAEIWGLAKLEVLDLEGNSLNGTLPLQFGGLRRLRVLNLGFNKLVGEIPASISNCSGLQMLNLAGNQVNGMIPGFIGSFSELKGLYLSLNRLGGSVPDELGNNCHNLEHLDLSGNLLVGGIPHNLGNCSRLRSLLLFSNMLDDVIPPDLGRLQKLEVLDVSRNSLSGPVPAELGSCIELSVLVLSNLFDPLPISKNPMGDSSIWSSGAANDEFNYFQGFLPMEITTLPKLRIIWAPRATLEGTFPSNWGACDSLEMVNLAQNLFSGEIPEVFGRCKNLHFLDLSSNRLTGELDEKLPVPCMNVFDASGNLLSGSIPIFYYSVCPHIPSLNAYLVEPYNLSSAYLSFFTFKTQTGTSLPSFEANDGLAVFHNFGGNNFSGPLPSLPVARERLEKQTVYAFLAGGNKLTGSFPGSLFAECDGLNGMIANVSNNKISGQIPAEIGAMCRSLKLLDASGNLITGSVPQSFGELDSLVDLDLSRNILKGPIPVSLGQFKGLKYLSLAFNNLTGFIPSSLGKLLSLEVLDLSSNSLSGEIPKDMANLRNLTVLLLNDNKLSGPIPSGLANVTSLSAFNVSFNNLSGPLPLNDNLMKCSSVLGNPFLPSCHLFSLSAPSSDLQGRNGSSQNSVASPSGSETSRSGNNGFNSIEIASITSASAVVSVLVALIVLFLYTRKCIPKSRVQGSGRREVTVFRDIGVPLTFENVVRATGSFNASNCIGNGGFGATYKAEVAPGFLVAIKRLSVGRFQGVQQFDAEIKTLGRMRHPNLVTLIGYHASETEMFLIYNYLPGGNLEKFIQERSTRAMDWRILHKIALDIAHALAYLHDRCVPRVLHRDVKPSNILLDNEFNAYLSDFGLARLLGTSETHATTGVAGTFGYVAPEYALTCRVSDKSDVYSYGVVLLELISDKKVLDPSFSSFGNGFNIVAWACMLLRQGRAKEFFTAGLWEAGPHDNLVETLHLAVKCTVESLSIRPTMKQVVKRLEQL</sequence>
<keyword evidence="18" id="KW-0675">Receptor</keyword>
<dbReference type="EC" id="2.7.11.1" evidence="3"/>
<dbReference type="SMART" id="SM00220">
    <property type="entry name" value="S_TKc"/>
    <property type="match status" value="1"/>
</dbReference>
<dbReference type="Gene3D" id="1.10.510.10">
    <property type="entry name" value="Transferase(Phosphotransferase) domain 1"/>
    <property type="match status" value="1"/>
</dbReference>
<dbReference type="SUPFAM" id="SSF52058">
    <property type="entry name" value="L domain-like"/>
    <property type="match status" value="2"/>
</dbReference>
<keyword evidence="4" id="KW-0217">Developmental protein</keyword>
<keyword evidence="7" id="KW-0597">Phosphoprotein</keyword>
<dbReference type="FunFam" id="3.30.200.20:FF:000260">
    <property type="entry name" value="LRR receptor-like serine/threonine-protein kinase RPK2"/>
    <property type="match status" value="1"/>
</dbReference>
<dbReference type="InterPro" id="IPR003591">
    <property type="entry name" value="Leu-rich_rpt_typical-subtyp"/>
</dbReference>
<evidence type="ECO:0000313" key="27">
    <source>
        <dbReference type="EMBL" id="KAF8399601.1"/>
    </source>
</evidence>
<evidence type="ECO:0000256" key="25">
    <source>
        <dbReference type="SAM" id="SignalP"/>
    </source>
</evidence>
<dbReference type="GO" id="GO:0009414">
    <property type="term" value="P:response to water deprivation"/>
    <property type="evidence" value="ECO:0007669"/>
    <property type="project" value="UniProtKB-ARBA"/>
</dbReference>
<dbReference type="Pfam" id="PF00069">
    <property type="entry name" value="Pkinase"/>
    <property type="match status" value="1"/>
</dbReference>
<feature type="chain" id="PRO_5032809520" description="non-specific serine/threonine protein kinase" evidence="25">
    <location>
        <begin position="34"/>
        <end position="1146"/>
    </location>
</feature>
<keyword evidence="17 24" id="KW-0472">Membrane</keyword>
<evidence type="ECO:0000256" key="7">
    <source>
        <dbReference type="ARBA" id="ARBA00022553"/>
    </source>
</evidence>
<proteinExistence type="inferred from homology"/>
<dbReference type="Gene3D" id="3.30.200.20">
    <property type="entry name" value="Phosphorylase Kinase, domain 1"/>
    <property type="match status" value="1"/>
</dbReference>
<dbReference type="InterPro" id="IPR017441">
    <property type="entry name" value="Protein_kinase_ATP_BS"/>
</dbReference>
<dbReference type="InterPro" id="IPR013210">
    <property type="entry name" value="LRR_N_plant-typ"/>
</dbReference>
<dbReference type="OMA" id="NCLALQI"/>
<dbReference type="FunFam" id="1.10.510.10:FF:000192">
    <property type="entry name" value="LRR receptor-like serine/threonine-protein kinase RPK2"/>
    <property type="match status" value="1"/>
</dbReference>
<dbReference type="GO" id="GO:0048508">
    <property type="term" value="P:embryonic meristem development"/>
    <property type="evidence" value="ECO:0007669"/>
    <property type="project" value="UniProtKB-ARBA"/>
</dbReference>
<dbReference type="InterPro" id="IPR011009">
    <property type="entry name" value="Kinase-like_dom_sf"/>
</dbReference>
<feature type="binding site" evidence="22">
    <location>
        <position position="900"/>
    </location>
    <ligand>
        <name>ATP</name>
        <dbReference type="ChEBI" id="CHEBI:30616"/>
    </ligand>
</feature>
<dbReference type="OrthoDB" id="1896041at2759"/>
<evidence type="ECO:0000259" key="26">
    <source>
        <dbReference type="PROSITE" id="PS50011"/>
    </source>
</evidence>
<evidence type="ECO:0000313" key="28">
    <source>
        <dbReference type="Proteomes" id="UP000655225"/>
    </source>
</evidence>
<dbReference type="PROSITE" id="PS50011">
    <property type="entry name" value="PROTEIN_KINASE_DOM"/>
    <property type="match status" value="1"/>
</dbReference>
<dbReference type="SUPFAM" id="SSF56112">
    <property type="entry name" value="Protein kinase-like (PK-like)"/>
    <property type="match status" value="1"/>
</dbReference>
<evidence type="ECO:0000256" key="14">
    <source>
        <dbReference type="ARBA" id="ARBA00022777"/>
    </source>
</evidence>
<dbReference type="GO" id="GO:0009409">
    <property type="term" value="P:response to cold"/>
    <property type="evidence" value="ECO:0007669"/>
    <property type="project" value="UniProtKB-ARBA"/>
</dbReference>
<feature type="region of interest" description="Disordered" evidence="23">
    <location>
        <begin position="777"/>
        <end position="801"/>
    </location>
</feature>